<gene>
    <name evidence="7" type="ORF">SAMN06269185_0071</name>
</gene>
<dbReference type="RefSeq" id="WP_245838475.1">
    <property type="nucleotide sequence ID" value="NZ_OBEJ01000001.1"/>
</dbReference>
<keyword evidence="8" id="KW-1185">Reference proteome</keyword>
<dbReference type="GO" id="GO:0005886">
    <property type="term" value="C:plasma membrane"/>
    <property type="evidence" value="ECO:0007669"/>
    <property type="project" value="UniProtKB-SubCell"/>
</dbReference>
<evidence type="ECO:0000313" key="7">
    <source>
        <dbReference type="EMBL" id="SNZ02633.1"/>
    </source>
</evidence>
<dbReference type="AlphaFoldDB" id="A0A285N130"/>
<sequence>MGCVAVALIDRFSRGISATLLSRGVKMVANAALLVVLARFLLSPDEYGLLYLTISIVGVARLFSDLGLGRSTARYVNEYKEDGGGQLHHVLRVGFAVRLGLVIAVAIAVALGRGVIADLVGQPALGPYLLVGSLYLAVISFQSFFSVLFQGFSRVTLSACVGITNSISRVVFAVAFVLLGLGGVGALLGYVVAAALAVVVGAALLYTQLYVRYEHDDEREDGLRRRILEYSIPLTATRSANTLDKRVDTILVGALAGPAAAGFYTVGKQVSAFLDVPARSIGFTVSPAYGEEKANGEYERAARMYEASLRYVLLLYVPAATGLLLVADPAIVLVFGQDYAAATLVVQVMSIYVVFQAINLVTTQGLDYLGRARERAIGKGITAVGNVVLNVLLIPPYGAAGAAAATVLTFGFYVAGNVYIMHAELPVRTGRLRKTAGRVIAVSAGMAVGVALVMPHVSSIVSLVAVVALGVVIWGALSIASGLLDVGEAVTVLSRLT</sequence>
<reference evidence="7 8" key="1">
    <citation type="submission" date="2017-09" db="EMBL/GenBank/DDBJ databases">
        <authorList>
            <person name="Ehlers B."/>
            <person name="Leendertz F.H."/>
        </authorList>
    </citation>
    <scope>NUCLEOTIDE SEQUENCE [LARGE SCALE GENOMIC DNA]</scope>
    <source>
        <strain evidence="7 8">DSM 27208</strain>
    </source>
</reference>
<name>A0A285N130_NATPI</name>
<protein>
    <submittedName>
        <fullName evidence="7">Membrane protein involved in the export of O-antigen and teichoic acid</fullName>
    </submittedName>
</protein>
<feature type="transmembrane region" description="Helical" evidence="6">
    <location>
        <begin position="376"/>
        <end position="394"/>
    </location>
</feature>
<keyword evidence="3 6" id="KW-0812">Transmembrane</keyword>
<feature type="transmembrane region" description="Helical" evidence="6">
    <location>
        <begin position="187"/>
        <end position="206"/>
    </location>
</feature>
<keyword evidence="5 6" id="KW-0472">Membrane</keyword>
<organism evidence="7 8">
    <name type="scientific">Natronoarchaeum philippinense</name>
    <dbReference type="NCBI Taxonomy" id="558529"/>
    <lineage>
        <taxon>Archaea</taxon>
        <taxon>Methanobacteriati</taxon>
        <taxon>Methanobacteriota</taxon>
        <taxon>Stenosarchaea group</taxon>
        <taxon>Halobacteria</taxon>
        <taxon>Halobacteriales</taxon>
        <taxon>Natronoarchaeaceae</taxon>
    </lineage>
</organism>
<evidence type="ECO:0000256" key="5">
    <source>
        <dbReference type="ARBA" id="ARBA00023136"/>
    </source>
</evidence>
<dbReference type="Pfam" id="PF01943">
    <property type="entry name" value="Polysacc_synt"/>
    <property type="match status" value="1"/>
</dbReference>
<dbReference type="InterPro" id="IPR002797">
    <property type="entry name" value="Polysacc_synth"/>
</dbReference>
<keyword evidence="4 6" id="KW-1133">Transmembrane helix</keyword>
<feature type="transmembrane region" description="Helical" evidence="6">
    <location>
        <begin position="156"/>
        <end position="181"/>
    </location>
</feature>
<accession>A0A285N130</accession>
<dbReference type="Proteomes" id="UP000219453">
    <property type="component" value="Unassembled WGS sequence"/>
</dbReference>
<evidence type="ECO:0000256" key="3">
    <source>
        <dbReference type="ARBA" id="ARBA00022692"/>
    </source>
</evidence>
<feature type="transmembrane region" description="Helical" evidence="6">
    <location>
        <begin position="309"/>
        <end position="327"/>
    </location>
</feature>
<evidence type="ECO:0000256" key="2">
    <source>
        <dbReference type="ARBA" id="ARBA00022475"/>
    </source>
</evidence>
<evidence type="ECO:0000256" key="4">
    <source>
        <dbReference type="ARBA" id="ARBA00022989"/>
    </source>
</evidence>
<dbReference type="EMBL" id="OBEJ01000001">
    <property type="protein sequence ID" value="SNZ02633.1"/>
    <property type="molecule type" value="Genomic_DNA"/>
</dbReference>
<evidence type="ECO:0000256" key="1">
    <source>
        <dbReference type="ARBA" id="ARBA00004651"/>
    </source>
</evidence>
<dbReference type="PANTHER" id="PTHR30250">
    <property type="entry name" value="PST FAMILY PREDICTED COLANIC ACID TRANSPORTER"/>
    <property type="match status" value="1"/>
</dbReference>
<evidence type="ECO:0000313" key="8">
    <source>
        <dbReference type="Proteomes" id="UP000219453"/>
    </source>
</evidence>
<feature type="transmembrane region" description="Helical" evidence="6">
    <location>
        <begin position="460"/>
        <end position="484"/>
    </location>
</feature>
<keyword evidence="2" id="KW-1003">Cell membrane</keyword>
<feature type="transmembrane region" description="Helical" evidence="6">
    <location>
        <begin position="128"/>
        <end position="149"/>
    </location>
</feature>
<feature type="transmembrane region" description="Helical" evidence="6">
    <location>
        <begin position="20"/>
        <end position="42"/>
    </location>
</feature>
<comment type="subcellular location">
    <subcellularLocation>
        <location evidence="1">Cell membrane</location>
        <topology evidence="1">Multi-pass membrane protein</topology>
    </subcellularLocation>
</comment>
<evidence type="ECO:0000256" key="6">
    <source>
        <dbReference type="SAM" id="Phobius"/>
    </source>
</evidence>
<proteinExistence type="predicted"/>
<feature type="transmembrane region" description="Helical" evidence="6">
    <location>
        <begin position="435"/>
        <end position="454"/>
    </location>
</feature>
<dbReference type="CDD" id="cd13128">
    <property type="entry name" value="MATE_Wzx_like"/>
    <property type="match status" value="1"/>
</dbReference>
<feature type="transmembrane region" description="Helical" evidence="6">
    <location>
        <begin position="400"/>
        <end position="423"/>
    </location>
</feature>
<feature type="transmembrane region" description="Helical" evidence="6">
    <location>
        <begin position="90"/>
        <end position="116"/>
    </location>
</feature>
<dbReference type="InterPro" id="IPR050833">
    <property type="entry name" value="Poly_Biosynth_Transport"/>
</dbReference>
<feature type="transmembrane region" description="Helical" evidence="6">
    <location>
        <begin position="48"/>
        <end position="69"/>
    </location>
</feature>
<feature type="transmembrane region" description="Helical" evidence="6">
    <location>
        <begin position="339"/>
        <end position="355"/>
    </location>
</feature>
<dbReference type="PANTHER" id="PTHR30250:SF11">
    <property type="entry name" value="O-ANTIGEN TRANSPORTER-RELATED"/>
    <property type="match status" value="1"/>
</dbReference>